<accession>A0ABQ5HIX7</accession>
<protein>
    <submittedName>
        <fullName evidence="3">Uncharacterized protein</fullName>
    </submittedName>
</protein>
<name>A0ABQ5HIX7_9ASTR</name>
<dbReference type="EMBL" id="BQNB010019641">
    <property type="protein sequence ID" value="GJT87469.1"/>
    <property type="molecule type" value="Genomic_DNA"/>
</dbReference>
<feature type="region of interest" description="Disordered" evidence="1">
    <location>
        <begin position="71"/>
        <end position="92"/>
    </location>
</feature>
<gene>
    <name evidence="3" type="ORF">Tco_1069186</name>
</gene>
<comment type="caution">
    <text evidence="3">The sequence shown here is derived from an EMBL/GenBank/DDBJ whole genome shotgun (WGS) entry which is preliminary data.</text>
</comment>
<proteinExistence type="predicted"/>
<evidence type="ECO:0000256" key="2">
    <source>
        <dbReference type="SAM" id="Phobius"/>
    </source>
</evidence>
<dbReference type="Proteomes" id="UP001151760">
    <property type="component" value="Unassembled WGS sequence"/>
</dbReference>
<keyword evidence="4" id="KW-1185">Reference proteome</keyword>
<keyword evidence="2" id="KW-1133">Transmembrane helix</keyword>
<keyword evidence="2" id="KW-0812">Transmembrane</keyword>
<organism evidence="3 4">
    <name type="scientific">Tanacetum coccineum</name>
    <dbReference type="NCBI Taxonomy" id="301880"/>
    <lineage>
        <taxon>Eukaryota</taxon>
        <taxon>Viridiplantae</taxon>
        <taxon>Streptophyta</taxon>
        <taxon>Embryophyta</taxon>
        <taxon>Tracheophyta</taxon>
        <taxon>Spermatophyta</taxon>
        <taxon>Magnoliopsida</taxon>
        <taxon>eudicotyledons</taxon>
        <taxon>Gunneridae</taxon>
        <taxon>Pentapetalae</taxon>
        <taxon>asterids</taxon>
        <taxon>campanulids</taxon>
        <taxon>Asterales</taxon>
        <taxon>Asteraceae</taxon>
        <taxon>Asteroideae</taxon>
        <taxon>Anthemideae</taxon>
        <taxon>Anthemidinae</taxon>
        <taxon>Tanacetum</taxon>
    </lineage>
</organism>
<reference evidence="3" key="1">
    <citation type="journal article" date="2022" name="Int. J. Mol. Sci.">
        <title>Draft Genome of Tanacetum Coccineum: Genomic Comparison of Closely Related Tanacetum-Family Plants.</title>
        <authorList>
            <person name="Yamashiro T."/>
            <person name="Shiraishi A."/>
            <person name="Nakayama K."/>
            <person name="Satake H."/>
        </authorList>
    </citation>
    <scope>NUCLEOTIDE SEQUENCE</scope>
</reference>
<evidence type="ECO:0000256" key="1">
    <source>
        <dbReference type="SAM" id="MobiDB-lite"/>
    </source>
</evidence>
<evidence type="ECO:0000313" key="4">
    <source>
        <dbReference type="Proteomes" id="UP001151760"/>
    </source>
</evidence>
<feature type="transmembrane region" description="Helical" evidence="2">
    <location>
        <begin position="47"/>
        <end position="69"/>
    </location>
</feature>
<evidence type="ECO:0000313" key="3">
    <source>
        <dbReference type="EMBL" id="GJT87469.1"/>
    </source>
</evidence>
<reference evidence="3" key="2">
    <citation type="submission" date="2022-01" db="EMBL/GenBank/DDBJ databases">
        <authorList>
            <person name="Yamashiro T."/>
            <person name="Shiraishi A."/>
            <person name="Satake H."/>
            <person name="Nakayama K."/>
        </authorList>
    </citation>
    <scope>NUCLEOTIDE SEQUENCE</scope>
</reference>
<sequence>MPTEMELVLEQIQQGTSYEVSIKSGEIKVKSDPANVNSGFVVNTGHFGLILVASKLSLVATILILVELATQQRQNSDRQSVTNSHGRKETSR</sequence>
<feature type="compositionally biased region" description="Polar residues" evidence="1">
    <location>
        <begin position="71"/>
        <end position="84"/>
    </location>
</feature>
<keyword evidence="2" id="KW-0472">Membrane</keyword>